<dbReference type="EMBL" id="WDBZ01000081">
    <property type="protein sequence ID" value="KAB6445281.1"/>
    <property type="molecule type" value="Genomic_DNA"/>
</dbReference>
<proteinExistence type="predicted"/>
<accession>A0A6I0Z8Y0</accession>
<dbReference type="EMBL" id="WDBY01000079">
    <property type="protein sequence ID" value="KAB6470327.1"/>
    <property type="molecule type" value="Genomic_DNA"/>
</dbReference>
<gene>
    <name evidence="2" type="ORF">GAZ06_22685</name>
    <name evidence="1" type="ORF">GAZ09_22685</name>
</gene>
<name>A0A6I0Z8Y0_PHOVU</name>
<evidence type="ECO:0000313" key="4">
    <source>
        <dbReference type="Proteomes" id="UP000483142"/>
    </source>
</evidence>
<evidence type="ECO:0000313" key="3">
    <source>
        <dbReference type="Proteomes" id="UP000468344"/>
    </source>
</evidence>
<dbReference type="RefSeq" id="WP_237470294.1">
    <property type="nucleotide sequence ID" value="NZ_JAKKXM010000006.1"/>
</dbReference>
<evidence type="ECO:0000313" key="1">
    <source>
        <dbReference type="EMBL" id="KAB6445281.1"/>
    </source>
</evidence>
<organism evidence="2 3">
    <name type="scientific">Phocaeicola vulgatus</name>
    <name type="common">Bacteroides vulgatus</name>
    <dbReference type="NCBI Taxonomy" id="821"/>
    <lineage>
        <taxon>Bacteria</taxon>
        <taxon>Pseudomonadati</taxon>
        <taxon>Bacteroidota</taxon>
        <taxon>Bacteroidia</taxon>
        <taxon>Bacteroidales</taxon>
        <taxon>Bacteroidaceae</taxon>
        <taxon>Phocaeicola</taxon>
    </lineage>
</organism>
<dbReference type="AlphaFoldDB" id="A0A6I0Z8Y0"/>
<sequence length="300" mass="35469">MSILKLQYHPELLSRIYGVNITVRSLNEEQRLMYKVKIAYGGILYDNFHLLQITKFDYHINEKQPDEHAFRLANECMKAFFPINVIVNKLGLIEAIQSDEIFQRWEAIKPSLKQQFNGKGAEEYIRRTEQILQEEFCVQKLIHKDMFFNVFFKLLYKDGIINSQTTFPLIPFNDVLRFSCTQEISNDKESPLIISRKGLMNDKKKFGMIFPKECHSIKDFHSSINGCFNIKYQLDNSSLIDKITANFKLESNDFKKEYHMRVHYLNEYNVLPVSIPKMEYLGKSLEEKKTFSSILKRIFQ</sequence>
<comment type="caution">
    <text evidence="2">The sequence shown here is derived from an EMBL/GenBank/DDBJ whole genome shotgun (WGS) entry which is preliminary data.</text>
</comment>
<dbReference type="Proteomes" id="UP000468344">
    <property type="component" value="Unassembled WGS sequence"/>
</dbReference>
<reference evidence="3 4" key="1">
    <citation type="journal article" date="2019" name="Nat. Med.">
        <title>A library of human gut bacterial isolates paired with longitudinal multiomics data enables mechanistic microbiome research.</title>
        <authorList>
            <person name="Poyet M."/>
            <person name="Groussin M."/>
            <person name="Gibbons S.M."/>
            <person name="Avila-Pacheco J."/>
            <person name="Jiang X."/>
            <person name="Kearney S.M."/>
            <person name="Perrotta A.R."/>
            <person name="Berdy B."/>
            <person name="Zhao S."/>
            <person name="Lieberman T.D."/>
            <person name="Swanson P.K."/>
            <person name="Smith M."/>
            <person name="Roesemann S."/>
            <person name="Alexander J.E."/>
            <person name="Rich S.A."/>
            <person name="Livny J."/>
            <person name="Vlamakis H."/>
            <person name="Clish C."/>
            <person name="Bullock K."/>
            <person name="Deik A."/>
            <person name="Scott J."/>
            <person name="Pierce K.A."/>
            <person name="Xavier R.J."/>
            <person name="Alm E.J."/>
        </authorList>
    </citation>
    <scope>NUCLEOTIDE SEQUENCE [LARGE SCALE GENOMIC DNA]</scope>
    <source>
        <strain evidence="2 3">BIOML-A140</strain>
        <strain evidence="1 4">BIOML-A141</strain>
    </source>
</reference>
<dbReference type="Proteomes" id="UP000483142">
    <property type="component" value="Unassembled WGS sequence"/>
</dbReference>
<evidence type="ECO:0000313" key="2">
    <source>
        <dbReference type="EMBL" id="KAB6470327.1"/>
    </source>
</evidence>
<protein>
    <submittedName>
        <fullName evidence="2">Uncharacterized protein</fullName>
    </submittedName>
</protein>